<keyword evidence="11" id="KW-0865">Zymogen</keyword>
<dbReference type="Gene3D" id="2.60.120.260">
    <property type="entry name" value="Galactose-binding domain-like"/>
    <property type="match status" value="1"/>
</dbReference>
<accession>A0A1E4T5U1</accession>
<keyword evidence="8" id="KW-0106">Calcium</keyword>
<evidence type="ECO:0000313" key="19">
    <source>
        <dbReference type="EMBL" id="ODV87116.1"/>
    </source>
</evidence>
<dbReference type="FunFam" id="3.40.50.200:FF:000005">
    <property type="entry name" value="Proprotein convertase subtilisin/kexin type 7"/>
    <property type="match status" value="1"/>
</dbReference>
<dbReference type="Proteomes" id="UP000094801">
    <property type="component" value="Unassembled WGS sequence"/>
</dbReference>
<feature type="compositionally biased region" description="Basic and acidic residues" evidence="15">
    <location>
        <begin position="820"/>
        <end position="851"/>
    </location>
</feature>
<dbReference type="GO" id="GO:0007323">
    <property type="term" value="P:peptide pheromone maturation"/>
    <property type="evidence" value="ECO:0007669"/>
    <property type="project" value="UniProtKB-ARBA"/>
</dbReference>
<dbReference type="GO" id="GO:0004252">
    <property type="term" value="F:serine-type endopeptidase activity"/>
    <property type="evidence" value="ECO:0007669"/>
    <property type="project" value="UniProtKB-UniRule"/>
</dbReference>
<keyword evidence="12" id="KW-0325">Glycoprotein</keyword>
<evidence type="ECO:0000256" key="5">
    <source>
        <dbReference type="ARBA" id="ARBA00022729"/>
    </source>
</evidence>
<evidence type="ECO:0000313" key="20">
    <source>
        <dbReference type="Proteomes" id="UP000094801"/>
    </source>
</evidence>
<evidence type="ECO:0000256" key="9">
    <source>
        <dbReference type="ARBA" id="ARBA00022989"/>
    </source>
</evidence>
<dbReference type="InterPro" id="IPR015500">
    <property type="entry name" value="Peptidase_S8_subtilisin-rel"/>
</dbReference>
<feature type="compositionally biased region" description="Low complexity" evidence="15">
    <location>
        <begin position="649"/>
        <end position="694"/>
    </location>
</feature>
<evidence type="ECO:0000256" key="2">
    <source>
        <dbReference type="ARBA" id="ARBA00005325"/>
    </source>
</evidence>
<proteinExistence type="inferred from homology"/>
<dbReference type="GO" id="GO:0000139">
    <property type="term" value="C:Golgi membrane"/>
    <property type="evidence" value="ECO:0007669"/>
    <property type="project" value="TreeGrafter"/>
</dbReference>
<dbReference type="SUPFAM" id="SSF52743">
    <property type="entry name" value="Subtilisin-like"/>
    <property type="match status" value="1"/>
</dbReference>
<keyword evidence="3 14" id="KW-0645">Protease</keyword>
<dbReference type="PROSITE" id="PS51892">
    <property type="entry name" value="SUBTILASE"/>
    <property type="match status" value="1"/>
</dbReference>
<dbReference type="InterPro" id="IPR002884">
    <property type="entry name" value="P_dom"/>
</dbReference>
<dbReference type="FunFam" id="2.60.120.260:FF:000026">
    <property type="entry name" value="proprotein convertase subtilisin/kexin type 7"/>
    <property type="match status" value="1"/>
</dbReference>
<keyword evidence="10 16" id="KW-0472">Membrane</keyword>
<evidence type="ECO:0000256" key="6">
    <source>
        <dbReference type="ARBA" id="ARBA00022801"/>
    </source>
</evidence>
<evidence type="ECO:0000256" key="1">
    <source>
        <dbReference type="ARBA" id="ARBA00004370"/>
    </source>
</evidence>
<dbReference type="GO" id="GO:0005802">
    <property type="term" value="C:trans-Golgi network"/>
    <property type="evidence" value="ECO:0007669"/>
    <property type="project" value="TreeGrafter"/>
</dbReference>
<keyword evidence="5 17" id="KW-0732">Signal</keyword>
<protein>
    <recommendedName>
        <fullName evidence="18">P/Homo B domain-containing protein</fullName>
    </recommendedName>
</protein>
<dbReference type="OrthoDB" id="300641at2759"/>
<feature type="transmembrane region" description="Helical" evidence="16">
    <location>
        <begin position="730"/>
        <end position="747"/>
    </location>
</feature>
<dbReference type="InterPro" id="IPR036852">
    <property type="entry name" value="Peptidase_S8/S53_dom_sf"/>
</dbReference>
<dbReference type="SUPFAM" id="SSF49785">
    <property type="entry name" value="Galactose-binding domain-like"/>
    <property type="match status" value="1"/>
</dbReference>
<sequence length="883" mass="98854">MNIIWLYRIVLALIYSNAIGAQAIIPDRDYSLKEYIALELKTENLQNFLRSNPEFTYEHQSRAFEKYHVFSLPKDHEYLSLLGNYNSNHHNIVKRDDNELLNTLIDEHQVQSIHMLPAKKLVRRAPVPYAAMDSSMEPIEEAKAKFHIDDPEFASQWHIINPSFPKHDVNVVPVWAQNITGEGIVTALVDDGLDYESKDLQRSFCKAGSWDYNDKTALPKPRLNDDYHGTRCAAEIAAEKGNGYCGVGVAYNSRVSGVRILSGEITAEDEAIAMIHALHVNDIYSCSWGPPDNGRSMDMPDKIVREAMLKGIQEGRDEKGALYVFASGNGASHQDSCNFDGYTNSIYSITVSAIDHKGLHPPYAESCSAVMVVTYSSGSGEHIHTTDFHDKCTDNHGGTSAAAPLAAGIYALILEANPNLTWRDAQYLTVLGATEVNSDDSSWQDSAIKDRRYSPKFGWGKIDAEKMVNMAKNWESLKPQSWYYMPTQVANLRVENEISTIEDTYEVSKTILEAANLDHVEHVTVTVWIEAARRGDVRVSLISPSGIVSELATARKLDKSTDGFVHWTFSSVAHWGESGVGKWTLKVENTNERNSLNFKDWQLRLFGECIDASKAKRFDMNEDYSVINREAEDNKSEDKTSTTDKKPETTTSTSTPQLVIPTTAPATATTTTTTTPDALTSTTSTHEASTTTATVSNPDTNKGTEADEDVGNGEEGSYKDDDGATHYEEYFFFFVVIGFIILIWMLKNRRKPGRSRRRDEYEFDIIQPDDDFDNSESQSRQSGNLSRTSSNSSLGRFPAPSLARNSMDASKVRKQMQDAAKAKAKADEAAKNKKKENDYLKQADSERERLFDTFNGGEDDADDDDTMYRITSNDDDDHHDLRR</sequence>
<evidence type="ECO:0000256" key="13">
    <source>
        <dbReference type="PIRSR" id="PIRSR615500-1"/>
    </source>
</evidence>
<evidence type="ECO:0000256" key="11">
    <source>
        <dbReference type="ARBA" id="ARBA00023145"/>
    </source>
</evidence>
<feature type="domain" description="P/Homo B" evidence="18">
    <location>
        <begin position="477"/>
        <end position="611"/>
    </location>
</feature>
<dbReference type="Pfam" id="PF00082">
    <property type="entry name" value="Peptidase_S8"/>
    <property type="match status" value="1"/>
</dbReference>
<comment type="subcellular location">
    <subcellularLocation>
        <location evidence="1">Membrane</location>
    </subcellularLocation>
</comment>
<feature type="compositionally biased region" description="Low complexity" evidence="15">
    <location>
        <begin position="782"/>
        <end position="796"/>
    </location>
</feature>
<keyword evidence="20" id="KW-1185">Reference proteome</keyword>
<gene>
    <name evidence="19" type="ORF">CANARDRAFT_26544</name>
</gene>
<feature type="region of interest" description="Disordered" evidence="15">
    <location>
        <begin position="629"/>
        <end position="720"/>
    </location>
</feature>
<dbReference type="Gene3D" id="3.40.50.200">
    <property type="entry name" value="Peptidase S8/S53 domain"/>
    <property type="match status" value="1"/>
</dbReference>
<dbReference type="PANTHER" id="PTHR42884:SF14">
    <property type="entry name" value="NEUROENDOCRINE CONVERTASE 1"/>
    <property type="match status" value="1"/>
</dbReference>
<evidence type="ECO:0000256" key="3">
    <source>
        <dbReference type="ARBA" id="ARBA00022670"/>
    </source>
</evidence>
<keyword evidence="6 14" id="KW-0378">Hydrolase</keyword>
<evidence type="ECO:0000256" key="4">
    <source>
        <dbReference type="ARBA" id="ARBA00022692"/>
    </source>
</evidence>
<evidence type="ECO:0000256" key="17">
    <source>
        <dbReference type="SAM" id="SignalP"/>
    </source>
</evidence>
<dbReference type="Pfam" id="PF01483">
    <property type="entry name" value="P_proprotein"/>
    <property type="match status" value="1"/>
</dbReference>
<organism evidence="19 20">
    <name type="scientific">[Candida] arabinofermentans NRRL YB-2248</name>
    <dbReference type="NCBI Taxonomy" id="983967"/>
    <lineage>
        <taxon>Eukaryota</taxon>
        <taxon>Fungi</taxon>
        <taxon>Dikarya</taxon>
        <taxon>Ascomycota</taxon>
        <taxon>Saccharomycotina</taxon>
        <taxon>Pichiomycetes</taxon>
        <taxon>Pichiales</taxon>
        <taxon>Pichiaceae</taxon>
        <taxon>Ogataea</taxon>
        <taxon>Ogataea/Candida clade</taxon>
    </lineage>
</organism>
<feature type="active site" description="Charge relay system" evidence="13 14">
    <location>
        <position position="190"/>
    </location>
</feature>
<dbReference type="InterPro" id="IPR034182">
    <property type="entry name" value="Kexin/furin"/>
</dbReference>
<dbReference type="InterPro" id="IPR008979">
    <property type="entry name" value="Galactose-bd-like_sf"/>
</dbReference>
<feature type="region of interest" description="Disordered" evidence="15">
    <location>
        <begin position="767"/>
        <end position="883"/>
    </location>
</feature>
<feature type="active site" description="Charge relay system" evidence="13 14">
    <location>
        <position position="400"/>
    </location>
</feature>
<evidence type="ECO:0000256" key="16">
    <source>
        <dbReference type="SAM" id="Phobius"/>
    </source>
</evidence>
<dbReference type="AlphaFoldDB" id="A0A1E4T5U1"/>
<dbReference type="PANTHER" id="PTHR42884">
    <property type="entry name" value="PROPROTEIN CONVERTASE SUBTILISIN/KEXIN-RELATED"/>
    <property type="match status" value="1"/>
</dbReference>
<dbReference type="STRING" id="983967.A0A1E4T5U1"/>
<dbReference type="CDD" id="cd04059">
    <property type="entry name" value="Peptidases_S8_Protein_convertases_Kexins_Furin-like"/>
    <property type="match status" value="1"/>
</dbReference>
<feature type="compositionally biased region" description="Basic and acidic residues" evidence="15">
    <location>
        <begin position="629"/>
        <end position="648"/>
    </location>
</feature>
<dbReference type="InterPro" id="IPR000209">
    <property type="entry name" value="Peptidase_S8/S53_dom"/>
</dbReference>
<comment type="similarity">
    <text evidence="2">Belongs to the peptidase S8 family. Furin subfamily.</text>
</comment>
<dbReference type="PROSITE" id="PS51829">
    <property type="entry name" value="P_HOMO_B"/>
    <property type="match status" value="1"/>
</dbReference>
<evidence type="ECO:0000256" key="10">
    <source>
        <dbReference type="ARBA" id="ARBA00023136"/>
    </source>
</evidence>
<evidence type="ECO:0000256" key="15">
    <source>
        <dbReference type="SAM" id="MobiDB-lite"/>
    </source>
</evidence>
<keyword evidence="4 16" id="KW-0812">Transmembrane</keyword>
<dbReference type="InterPro" id="IPR023828">
    <property type="entry name" value="Peptidase_S8_Ser-AS"/>
</dbReference>
<evidence type="ECO:0000259" key="18">
    <source>
        <dbReference type="PROSITE" id="PS51829"/>
    </source>
</evidence>
<keyword evidence="7 14" id="KW-0720">Serine protease</keyword>
<dbReference type="PRINTS" id="PR00723">
    <property type="entry name" value="SUBTILISIN"/>
</dbReference>
<reference evidence="20" key="1">
    <citation type="submission" date="2016-04" db="EMBL/GenBank/DDBJ databases">
        <title>Comparative genomics of biotechnologically important yeasts.</title>
        <authorList>
            <consortium name="DOE Joint Genome Institute"/>
            <person name="Riley R."/>
            <person name="Haridas S."/>
            <person name="Wolfe K.H."/>
            <person name="Lopes M.R."/>
            <person name="Hittinger C.T."/>
            <person name="Goker M."/>
            <person name="Salamov A."/>
            <person name="Wisecaver J."/>
            <person name="Long T.M."/>
            <person name="Aerts A.L."/>
            <person name="Barry K."/>
            <person name="Choi C."/>
            <person name="Clum A."/>
            <person name="Coughlan A.Y."/>
            <person name="Deshpande S."/>
            <person name="Douglass A.P."/>
            <person name="Hanson S.J."/>
            <person name="Klenk H.-P."/>
            <person name="Labutti K."/>
            <person name="Lapidus A."/>
            <person name="Lindquist E."/>
            <person name="Lipzen A."/>
            <person name="Meier-Kolthoff J.P."/>
            <person name="Ohm R.A."/>
            <person name="Otillar R.P."/>
            <person name="Pangilinan J."/>
            <person name="Peng Y."/>
            <person name="Rokas A."/>
            <person name="Rosa C.A."/>
            <person name="Scheuner C."/>
            <person name="Sibirny A.A."/>
            <person name="Slot J.C."/>
            <person name="Stielow J.B."/>
            <person name="Sun H."/>
            <person name="Kurtzman C.P."/>
            <person name="Blackwell M."/>
            <person name="Grigoriev I.V."/>
            <person name="Jeffries T.W."/>
        </authorList>
    </citation>
    <scope>NUCLEOTIDE SEQUENCE [LARGE SCALE GENOMIC DNA]</scope>
    <source>
        <strain evidence="20">NRRL YB-2248</strain>
    </source>
</reference>
<feature type="signal peptide" evidence="17">
    <location>
        <begin position="1"/>
        <end position="23"/>
    </location>
</feature>
<keyword evidence="9 16" id="KW-1133">Transmembrane helix</keyword>
<feature type="active site" description="Charge relay system" evidence="13 14">
    <location>
        <position position="228"/>
    </location>
</feature>
<evidence type="ECO:0000256" key="8">
    <source>
        <dbReference type="ARBA" id="ARBA00022837"/>
    </source>
</evidence>
<evidence type="ECO:0000256" key="14">
    <source>
        <dbReference type="PROSITE-ProRule" id="PRU01240"/>
    </source>
</evidence>
<evidence type="ECO:0000256" key="7">
    <source>
        <dbReference type="ARBA" id="ARBA00022825"/>
    </source>
</evidence>
<dbReference type="PROSITE" id="PS00138">
    <property type="entry name" value="SUBTILASE_SER"/>
    <property type="match status" value="1"/>
</dbReference>
<evidence type="ECO:0000256" key="12">
    <source>
        <dbReference type="ARBA" id="ARBA00023180"/>
    </source>
</evidence>
<name>A0A1E4T5U1_9ASCO</name>
<feature type="chain" id="PRO_5009163059" description="P/Homo B domain-containing protein" evidence="17">
    <location>
        <begin position="24"/>
        <end position="883"/>
    </location>
</feature>
<dbReference type="EMBL" id="KV453848">
    <property type="protein sequence ID" value="ODV87116.1"/>
    <property type="molecule type" value="Genomic_DNA"/>
</dbReference>
<dbReference type="GO" id="GO:0016485">
    <property type="term" value="P:protein processing"/>
    <property type="evidence" value="ECO:0007669"/>
    <property type="project" value="TreeGrafter"/>
</dbReference>